<reference evidence="3" key="1">
    <citation type="submission" date="2020-11" db="EMBL/GenBank/DDBJ databases">
        <authorList>
            <person name="Tran Van P."/>
        </authorList>
    </citation>
    <scope>NUCLEOTIDE SEQUENCE</scope>
</reference>
<proteinExistence type="predicted"/>
<protein>
    <recommendedName>
        <fullName evidence="2">Cyclin C-terminal domain-containing protein</fullName>
    </recommendedName>
</protein>
<dbReference type="InterPro" id="IPR004367">
    <property type="entry name" value="Cyclin_C-dom"/>
</dbReference>
<evidence type="ECO:0000259" key="2">
    <source>
        <dbReference type="SMART" id="SM01332"/>
    </source>
</evidence>
<dbReference type="Pfam" id="PF02984">
    <property type="entry name" value="Cyclin_C"/>
    <property type="match status" value="1"/>
</dbReference>
<dbReference type="AlphaFoldDB" id="A0A7R9GXG0"/>
<feature type="region of interest" description="Disordered" evidence="1">
    <location>
        <begin position="126"/>
        <end position="161"/>
    </location>
</feature>
<sequence length="161" mass="18453">MTKLLRLCENVYSQKDMLYMEEKLLKSTNFQFNLGQPMVFVHYYLDADAESTSEMVNTCNYLLDVLLLNSDFASVTPSRLAAGAVYTAFSLNNKQNKYKNRNCTRFYQVQDIIQINKAMLSELDKRKPGQVQKRDRRLVNKPGTGSGQLTPSWVGGDSECW</sequence>
<dbReference type="Gene3D" id="1.10.472.10">
    <property type="entry name" value="Cyclin-like"/>
    <property type="match status" value="1"/>
</dbReference>
<evidence type="ECO:0000313" key="3">
    <source>
        <dbReference type="EMBL" id="CAD7399863.1"/>
    </source>
</evidence>
<dbReference type="SMART" id="SM01332">
    <property type="entry name" value="Cyclin_C"/>
    <property type="match status" value="1"/>
</dbReference>
<gene>
    <name evidence="3" type="ORF">TCEB3V08_LOCUS5236</name>
</gene>
<dbReference type="SUPFAM" id="SSF47954">
    <property type="entry name" value="Cyclin-like"/>
    <property type="match status" value="1"/>
</dbReference>
<evidence type="ECO:0000256" key="1">
    <source>
        <dbReference type="SAM" id="MobiDB-lite"/>
    </source>
</evidence>
<dbReference type="EMBL" id="OC317944">
    <property type="protein sequence ID" value="CAD7399863.1"/>
    <property type="molecule type" value="Genomic_DNA"/>
</dbReference>
<dbReference type="InterPro" id="IPR036915">
    <property type="entry name" value="Cyclin-like_sf"/>
</dbReference>
<name>A0A7R9GXG0_TIMCR</name>
<organism evidence="3">
    <name type="scientific">Timema cristinae</name>
    <name type="common">Walking stick</name>
    <dbReference type="NCBI Taxonomy" id="61476"/>
    <lineage>
        <taxon>Eukaryota</taxon>
        <taxon>Metazoa</taxon>
        <taxon>Ecdysozoa</taxon>
        <taxon>Arthropoda</taxon>
        <taxon>Hexapoda</taxon>
        <taxon>Insecta</taxon>
        <taxon>Pterygota</taxon>
        <taxon>Neoptera</taxon>
        <taxon>Polyneoptera</taxon>
        <taxon>Phasmatodea</taxon>
        <taxon>Timematodea</taxon>
        <taxon>Timematoidea</taxon>
        <taxon>Timematidae</taxon>
        <taxon>Timema</taxon>
    </lineage>
</organism>
<accession>A0A7R9GXG0</accession>
<dbReference type="CDD" id="cd20537">
    <property type="entry name" value="CYCLIN_CCNO-like_rpt2"/>
    <property type="match status" value="1"/>
</dbReference>
<feature type="domain" description="Cyclin C-terminal" evidence="2">
    <location>
        <begin position="35"/>
        <end position="151"/>
    </location>
</feature>